<name>A0A9Q3H3K9_9BASI</name>
<organism evidence="2 3">
    <name type="scientific">Austropuccinia psidii MF-1</name>
    <dbReference type="NCBI Taxonomy" id="1389203"/>
    <lineage>
        <taxon>Eukaryota</taxon>
        <taxon>Fungi</taxon>
        <taxon>Dikarya</taxon>
        <taxon>Basidiomycota</taxon>
        <taxon>Pucciniomycotina</taxon>
        <taxon>Pucciniomycetes</taxon>
        <taxon>Pucciniales</taxon>
        <taxon>Sphaerophragmiaceae</taxon>
        <taxon>Austropuccinia</taxon>
    </lineage>
</organism>
<keyword evidence="3" id="KW-1185">Reference proteome</keyword>
<protein>
    <submittedName>
        <fullName evidence="2">Uncharacterized protein</fullName>
    </submittedName>
</protein>
<gene>
    <name evidence="2" type="ORF">O181_028439</name>
</gene>
<accession>A0A9Q3H3K9</accession>
<evidence type="ECO:0000313" key="2">
    <source>
        <dbReference type="EMBL" id="MBW0488724.1"/>
    </source>
</evidence>
<reference evidence="2" key="1">
    <citation type="submission" date="2021-03" db="EMBL/GenBank/DDBJ databases">
        <title>Draft genome sequence of rust myrtle Austropuccinia psidii MF-1, a brazilian biotype.</title>
        <authorList>
            <person name="Quecine M.C."/>
            <person name="Pachon D.M.R."/>
            <person name="Bonatelli M.L."/>
            <person name="Correr F.H."/>
            <person name="Franceschini L.M."/>
            <person name="Leite T.F."/>
            <person name="Margarido G.R.A."/>
            <person name="Almeida C.A."/>
            <person name="Ferrarezi J.A."/>
            <person name="Labate C.A."/>
        </authorList>
    </citation>
    <scope>NUCLEOTIDE SEQUENCE</scope>
    <source>
        <strain evidence="2">MF-1</strain>
    </source>
</reference>
<feature type="region of interest" description="Disordered" evidence="1">
    <location>
        <begin position="156"/>
        <end position="185"/>
    </location>
</feature>
<dbReference type="Proteomes" id="UP000765509">
    <property type="component" value="Unassembled WGS sequence"/>
</dbReference>
<proteinExistence type="predicted"/>
<sequence>MNVSGLKIDVGNTIAQTSSTWSIPNIYVTPIPQNPTNTQMQVFEGPGGTPEISSKANSQYNLPCDFLLNAGLNQAASQEPFGKRKQPTLNIPSGSQAHVGNEKRVYGGNKKGHWKMLLGVFSQFDMEPKGKSAQSQEQIKDCDELHASLPVVHEEKVTGFHHPYASKPKTSHASSSRETIVDDED</sequence>
<comment type="caution">
    <text evidence="2">The sequence shown here is derived from an EMBL/GenBank/DDBJ whole genome shotgun (WGS) entry which is preliminary data.</text>
</comment>
<dbReference type="EMBL" id="AVOT02009737">
    <property type="protein sequence ID" value="MBW0488724.1"/>
    <property type="molecule type" value="Genomic_DNA"/>
</dbReference>
<evidence type="ECO:0000313" key="3">
    <source>
        <dbReference type="Proteomes" id="UP000765509"/>
    </source>
</evidence>
<dbReference type="AlphaFoldDB" id="A0A9Q3H3K9"/>
<evidence type="ECO:0000256" key="1">
    <source>
        <dbReference type="SAM" id="MobiDB-lite"/>
    </source>
</evidence>